<sequence length="237" mass="27227">MGVGMSWLLWVWISVTVMLVCDATFYKTIHQHLAPPGTNIQILVVSIYQKYPLSPQDNAPCHKAEMVQEWFDDHNNQFEVLTPPPNSPDLNPIQHLWDVLDKRVPSMQAQPHNLQDLKDLLLTSWCQIPQHTFRDLVESMPQRELFFKVHNSLYMCVCDECVSDEFVCVMSVLECYVLVLCYVCDECCVMSVEFVCVMSVLECYVCCVRDECVSDVLVCCVRDECVSPLAFSLDHCT</sequence>
<dbReference type="Gene3D" id="3.30.420.10">
    <property type="entry name" value="Ribonuclease H-like superfamily/Ribonuclease H"/>
    <property type="match status" value="1"/>
</dbReference>
<feature type="domain" description="Tc1-like transposase DDE" evidence="2">
    <location>
        <begin position="57"/>
        <end position="111"/>
    </location>
</feature>
<evidence type="ECO:0000313" key="3">
    <source>
        <dbReference type="EMBL" id="KAK3519043.1"/>
    </source>
</evidence>
<gene>
    <name evidence="3" type="ORF">QTP70_016380</name>
</gene>
<keyword evidence="4" id="KW-1185">Reference proteome</keyword>
<dbReference type="Pfam" id="PF13358">
    <property type="entry name" value="DDE_3"/>
    <property type="match status" value="1"/>
</dbReference>
<name>A0AAE0UVA4_9TELE</name>
<dbReference type="InterPro" id="IPR036397">
    <property type="entry name" value="RNaseH_sf"/>
</dbReference>
<accession>A0AAE0UVA4</accession>
<dbReference type="AlphaFoldDB" id="A0AAE0UVA4"/>
<feature type="signal peptide" evidence="1">
    <location>
        <begin position="1"/>
        <end position="23"/>
    </location>
</feature>
<evidence type="ECO:0000313" key="4">
    <source>
        <dbReference type="Proteomes" id="UP001274896"/>
    </source>
</evidence>
<comment type="caution">
    <text evidence="3">The sequence shown here is derived from an EMBL/GenBank/DDBJ whole genome shotgun (WGS) entry which is preliminary data.</text>
</comment>
<keyword evidence="1" id="KW-0732">Signal</keyword>
<protein>
    <recommendedName>
        <fullName evidence="2">Tc1-like transposase DDE domain-containing protein</fullName>
    </recommendedName>
</protein>
<reference evidence="3" key="1">
    <citation type="submission" date="2023-06" db="EMBL/GenBank/DDBJ databases">
        <title>Male Hemibagrus guttatus genome.</title>
        <authorList>
            <person name="Bian C."/>
        </authorList>
    </citation>
    <scope>NUCLEOTIDE SEQUENCE</scope>
    <source>
        <strain evidence="3">Male_cb2023</strain>
        <tissue evidence="3">Muscle</tissue>
    </source>
</reference>
<proteinExistence type="predicted"/>
<feature type="chain" id="PRO_5041976145" description="Tc1-like transposase DDE domain-containing protein" evidence="1">
    <location>
        <begin position="24"/>
        <end position="237"/>
    </location>
</feature>
<dbReference type="InterPro" id="IPR038717">
    <property type="entry name" value="Tc1-like_DDE_dom"/>
</dbReference>
<dbReference type="GO" id="GO:0003676">
    <property type="term" value="F:nucleic acid binding"/>
    <property type="evidence" value="ECO:0007669"/>
    <property type="project" value="InterPro"/>
</dbReference>
<dbReference type="EMBL" id="JAUCMX010000017">
    <property type="protein sequence ID" value="KAK3519043.1"/>
    <property type="molecule type" value="Genomic_DNA"/>
</dbReference>
<evidence type="ECO:0000256" key="1">
    <source>
        <dbReference type="SAM" id="SignalP"/>
    </source>
</evidence>
<dbReference type="Proteomes" id="UP001274896">
    <property type="component" value="Unassembled WGS sequence"/>
</dbReference>
<organism evidence="3 4">
    <name type="scientific">Hemibagrus guttatus</name>
    <dbReference type="NCBI Taxonomy" id="175788"/>
    <lineage>
        <taxon>Eukaryota</taxon>
        <taxon>Metazoa</taxon>
        <taxon>Chordata</taxon>
        <taxon>Craniata</taxon>
        <taxon>Vertebrata</taxon>
        <taxon>Euteleostomi</taxon>
        <taxon>Actinopterygii</taxon>
        <taxon>Neopterygii</taxon>
        <taxon>Teleostei</taxon>
        <taxon>Ostariophysi</taxon>
        <taxon>Siluriformes</taxon>
        <taxon>Bagridae</taxon>
        <taxon>Hemibagrus</taxon>
    </lineage>
</organism>
<evidence type="ECO:0000259" key="2">
    <source>
        <dbReference type="Pfam" id="PF13358"/>
    </source>
</evidence>